<name>A0A6A4I5F3_9AGAR</name>
<dbReference type="PANTHER" id="PTHR47052:SF3">
    <property type="entry name" value="INGRESSION PROTEIN 1"/>
    <property type="match status" value="1"/>
</dbReference>
<protein>
    <recommendedName>
        <fullName evidence="1">C2 domain-containing protein</fullName>
    </recommendedName>
</protein>
<dbReference type="InterPro" id="IPR052981">
    <property type="entry name" value="Ingression_C2_domain"/>
</dbReference>
<dbReference type="Proteomes" id="UP000799118">
    <property type="component" value="Unassembled WGS sequence"/>
</dbReference>
<proteinExistence type="predicted"/>
<dbReference type="InterPro" id="IPR000008">
    <property type="entry name" value="C2_dom"/>
</dbReference>
<dbReference type="OrthoDB" id="270970at2759"/>
<dbReference type="SMART" id="SM00239">
    <property type="entry name" value="C2"/>
    <property type="match status" value="1"/>
</dbReference>
<evidence type="ECO:0000313" key="2">
    <source>
        <dbReference type="EMBL" id="KAE9405143.1"/>
    </source>
</evidence>
<reference evidence="2" key="1">
    <citation type="journal article" date="2019" name="Environ. Microbiol.">
        <title>Fungal ecological strategies reflected in gene transcription - a case study of two litter decomposers.</title>
        <authorList>
            <person name="Barbi F."/>
            <person name="Kohler A."/>
            <person name="Barry K."/>
            <person name="Baskaran P."/>
            <person name="Daum C."/>
            <person name="Fauchery L."/>
            <person name="Ihrmark K."/>
            <person name="Kuo A."/>
            <person name="LaButti K."/>
            <person name="Lipzen A."/>
            <person name="Morin E."/>
            <person name="Grigoriev I.V."/>
            <person name="Henrissat B."/>
            <person name="Lindahl B."/>
            <person name="Martin F."/>
        </authorList>
    </citation>
    <scope>NUCLEOTIDE SEQUENCE</scope>
    <source>
        <strain evidence="2">JB14</strain>
    </source>
</reference>
<evidence type="ECO:0000313" key="3">
    <source>
        <dbReference type="Proteomes" id="UP000799118"/>
    </source>
</evidence>
<dbReference type="EMBL" id="ML769411">
    <property type="protein sequence ID" value="KAE9405143.1"/>
    <property type="molecule type" value="Genomic_DNA"/>
</dbReference>
<dbReference type="AlphaFoldDB" id="A0A6A4I5F3"/>
<dbReference type="PROSITE" id="PS50004">
    <property type="entry name" value="C2"/>
    <property type="match status" value="1"/>
</dbReference>
<evidence type="ECO:0000259" key="1">
    <source>
        <dbReference type="PROSITE" id="PS50004"/>
    </source>
</evidence>
<dbReference type="InterPro" id="IPR035892">
    <property type="entry name" value="C2_domain_sf"/>
</dbReference>
<dbReference type="PANTHER" id="PTHR47052">
    <property type="entry name" value="CONSERVED SERINE PROLINE-RICH PROTEIN (AFU_ORTHOLOGUE AFUA_2G01790)"/>
    <property type="match status" value="1"/>
</dbReference>
<gene>
    <name evidence="2" type="ORF">BT96DRAFT_750623</name>
</gene>
<dbReference type="Pfam" id="PF00168">
    <property type="entry name" value="C2"/>
    <property type="match status" value="1"/>
</dbReference>
<dbReference type="SUPFAM" id="SSF49562">
    <property type="entry name" value="C2 domain (Calcium/lipid-binding domain, CaLB)"/>
    <property type="match status" value="1"/>
</dbReference>
<organism evidence="2 3">
    <name type="scientific">Gymnopus androsaceus JB14</name>
    <dbReference type="NCBI Taxonomy" id="1447944"/>
    <lineage>
        <taxon>Eukaryota</taxon>
        <taxon>Fungi</taxon>
        <taxon>Dikarya</taxon>
        <taxon>Basidiomycota</taxon>
        <taxon>Agaricomycotina</taxon>
        <taxon>Agaricomycetes</taxon>
        <taxon>Agaricomycetidae</taxon>
        <taxon>Agaricales</taxon>
        <taxon>Marasmiineae</taxon>
        <taxon>Omphalotaceae</taxon>
        <taxon>Gymnopus</taxon>
    </lineage>
</organism>
<accession>A0A6A4I5F3</accession>
<keyword evidence="3" id="KW-1185">Reference proteome</keyword>
<dbReference type="Gene3D" id="2.60.40.150">
    <property type="entry name" value="C2 domain"/>
    <property type="match status" value="1"/>
</dbReference>
<sequence length="101" mass="11346">LGTLVTVVLRARHLPDKHVCSKQNVYTTVSFCGETLRTKVDVRGGQHPEWDEQLEFGVWSETADAMKLMKISIWEDKKGPDLLVGEGFLDVSQALLKGEFD</sequence>
<feature type="non-terminal residue" evidence="2">
    <location>
        <position position="1"/>
    </location>
</feature>
<feature type="non-terminal residue" evidence="2">
    <location>
        <position position="101"/>
    </location>
</feature>
<feature type="domain" description="C2" evidence="1">
    <location>
        <begin position="1"/>
        <end position="101"/>
    </location>
</feature>